<protein>
    <submittedName>
        <fullName evidence="1">Uncharacterized protein</fullName>
    </submittedName>
</protein>
<comment type="caution">
    <text evidence="1">The sequence shown here is derived from an EMBL/GenBank/DDBJ whole genome shotgun (WGS) entry which is preliminary data.</text>
</comment>
<evidence type="ECO:0000313" key="2">
    <source>
        <dbReference type="Proteomes" id="UP000051530"/>
    </source>
</evidence>
<name>A0A0R0LSF1_9MICR</name>
<feature type="non-terminal residue" evidence="1">
    <location>
        <position position="1"/>
    </location>
</feature>
<accession>A0A0R0LSF1</accession>
<keyword evidence="2" id="KW-1185">Reference proteome</keyword>
<sequence>FVHVKICGLNLNLAIESNEVFTKNVNKPLLKRVLLPQHDN</sequence>
<proteinExistence type="predicted"/>
<dbReference type="Proteomes" id="UP000051530">
    <property type="component" value="Unassembled WGS sequence"/>
</dbReference>
<dbReference type="AlphaFoldDB" id="A0A0R0LSF1"/>
<dbReference type="EMBL" id="LGUB01000936">
    <property type="protein sequence ID" value="KRH92425.1"/>
    <property type="molecule type" value="Genomic_DNA"/>
</dbReference>
<dbReference type="VEuPathDB" id="MicrosporidiaDB:M153_61510001245"/>
<organism evidence="1 2">
    <name type="scientific">Pseudoloma neurophilia</name>
    <dbReference type="NCBI Taxonomy" id="146866"/>
    <lineage>
        <taxon>Eukaryota</taxon>
        <taxon>Fungi</taxon>
        <taxon>Fungi incertae sedis</taxon>
        <taxon>Microsporidia</taxon>
        <taxon>Pseudoloma</taxon>
    </lineage>
</organism>
<reference evidence="1 2" key="1">
    <citation type="submission" date="2015-07" db="EMBL/GenBank/DDBJ databases">
        <title>The genome of Pseudoloma neurophilia, a relevant intracellular parasite of the zebrafish.</title>
        <authorList>
            <person name="Ndikumana S."/>
            <person name="Pelin A."/>
            <person name="Sanders J."/>
            <person name="Corradi N."/>
        </authorList>
    </citation>
    <scope>NUCLEOTIDE SEQUENCE [LARGE SCALE GENOMIC DNA]</scope>
    <source>
        <strain evidence="1 2">MK1</strain>
    </source>
</reference>
<evidence type="ECO:0000313" key="1">
    <source>
        <dbReference type="EMBL" id="KRH92425.1"/>
    </source>
</evidence>
<gene>
    <name evidence="1" type="ORF">M153_61510001245</name>
</gene>